<protein>
    <submittedName>
        <fullName evidence="1">Uncharacterized protein</fullName>
    </submittedName>
</protein>
<reference evidence="1 2" key="1">
    <citation type="submission" date="2019-03" db="EMBL/GenBank/DDBJ databases">
        <title>First draft genome of Liparis tanakae, snailfish: a comprehensive survey of snailfish specific genes.</title>
        <authorList>
            <person name="Kim W."/>
            <person name="Song I."/>
            <person name="Jeong J.-H."/>
            <person name="Kim D."/>
            <person name="Kim S."/>
            <person name="Ryu S."/>
            <person name="Song J.Y."/>
            <person name="Lee S.K."/>
        </authorList>
    </citation>
    <scope>NUCLEOTIDE SEQUENCE [LARGE SCALE GENOMIC DNA]</scope>
    <source>
        <tissue evidence="1">Muscle</tissue>
    </source>
</reference>
<evidence type="ECO:0000313" key="1">
    <source>
        <dbReference type="EMBL" id="TNN46938.1"/>
    </source>
</evidence>
<dbReference type="AlphaFoldDB" id="A0A4Z2G027"/>
<organism evidence="1 2">
    <name type="scientific">Liparis tanakae</name>
    <name type="common">Tanaka's snailfish</name>
    <dbReference type="NCBI Taxonomy" id="230148"/>
    <lineage>
        <taxon>Eukaryota</taxon>
        <taxon>Metazoa</taxon>
        <taxon>Chordata</taxon>
        <taxon>Craniata</taxon>
        <taxon>Vertebrata</taxon>
        <taxon>Euteleostomi</taxon>
        <taxon>Actinopterygii</taxon>
        <taxon>Neopterygii</taxon>
        <taxon>Teleostei</taxon>
        <taxon>Neoteleostei</taxon>
        <taxon>Acanthomorphata</taxon>
        <taxon>Eupercaria</taxon>
        <taxon>Perciformes</taxon>
        <taxon>Cottioidei</taxon>
        <taxon>Cottales</taxon>
        <taxon>Liparidae</taxon>
        <taxon>Liparis</taxon>
    </lineage>
</organism>
<gene>
    <name evidence="1" type="ORF">EYF80_042854</name>
</gene>
<accession>A0A4Z2G027</accession>
<dbReference type="Proteomes" id="UP000314294">
    <property type="component" value="Unassembled WGS sequence"/>
</dbReference>
<evidence type="ECO:0000313" key="2">
    <source>
        <dbReference type="Proteomes" id="UP000314294"/>
    </source>
</evidence>
<proteinExistence type="predicted"/>
<comment type="caution">
    <text evidence="1">The sequence shown here is derived from an EMBL/GenBank/DDBJ whole genome shotgun (WGS) entry which is preliminary data.</text>
</comment>
<keyword evidence="2" id="KW-1185">Reference proteome</keyword>
<dbReference type="EMBL" id="SRLO01000766">
    <property type="protein sequence ID" value="TNN46938.1"/>
    <property type="molecule type" value="Genomic_DNA"/>
</dbReference>
<sequence length="113" mass="12038">MSCVGRRSYPESLRRVGARVGALGSALLLVHLQLQPVAELLGGDGVPPAVAEALALGRVLRRDPPGAVVHVEEQLEEQRIPSPLLALLLTAKRTPLVLLVRNSNAIDTSRPTL</sequence>
<name>A0A4Z2G027_9TELE</name>